<gene>
    <name evidence="2" type="ORF">OHN36_10175</name>
</gene>
<dbReference type="EMBL" id="CP108330">
    <property type="protein sequence ID" value="WUR37531.1"/>
    <property type="molecule type" value="Genomic_DNA"/>
</dbReference>
<feature type="domain" description="DUF397" evidence="1">
    <location>
        <begin position="13"/>
        <end position="64"/>
    </location>
</feature>
<dbReference type="InterPro" id="IPR007278">
    <property type="entry name" value="DUF397"/>
</dbReference>
<dbReference type="Proteomes" id="UP001432161">
    <property type="component" value="Chromosome"/>
</dbReference>
<evidence type="ECO:0000259" key="1">
    <source>
        <dbReference type="Pfam" id="PF04149"/>
    </source>
</evidence>
<protein>
    <submittedName>
        <fullName evidence="2">DUF397 domain-containing protein</fullName>
    </submittedName>
</protein>
<sequence>MNFEDTADELTPLVWFKSSYSGAQGGECVEVATRCGAIRVRDSKDTARAGLVVGEDAWKGFIRFAAER</sequence>
<evidence type="ECO:0000313" key="3">
    <source>
        <dbReference type="Proteomes" id="UP001432161"/>
    </source>
</evidence>
<organism evidence="2 3">
    <name type="scientific">Streptomyces griseoaurantiacus</name>
    <dbReference type="NCBI Taxonomy" id="68213"/>
    <lineage>
        <taxon>Bacteria</taxon>
        <taxon>Bacillati</taxon>
        <taxon>Actinomycetota</taxon>
        <taxon>Actinomycetes</taxon>
        <taxon>Kitasatosporales</taxon>
        <taxon>Streptomycetaceae</taxon>
        <taxon>Streptomyces</taxon>
        <taxon>Streptomyces aurantiacus group</taxon>
    </lineage>
</organism>
<keyword evidence="3" id="KW-1185">Reference proteome</keyword>
<proteinExistence type="predicted"/>
<name>A0ABZ1V345_9ACTN</name>
<dbReference type="Pfam" id="PF04149">
    <property type="entry name" value="DUF397"/>
    <property type="match status" value="1"/>
</dbReference>
<reference evidence="2" key="1">
    <citation type="submission" date="2022-10" db="EMBL/GenBank/DDBJ databases">
        <title>The complete genomes of actinobacterial strains from the NBC collection.</title>
        <authorList>
            <person name="Joergensen T.S."/>
            <person name="Alvarez Arevalo M."/>
            <person name="Sterndorff E.B."/>
            <person name="Faurdal D."/>
            <person name="Vuksanovic O."/>
            <person name="Mourched A.-S."/>
            <person name="Charusanti P."/>
            <person name="Shaw S."/>
            <person name="Blin K."/>
            <person name="Weber T."/>
        </authorList>
    </citation>
    <scope>NUCLEOTIDE SEQUENCE</scope>
    <source>
        <strain evidence="2">NBC_00489</strain>
    </source>
</reference>
<accession>A0ABZ1V345</accession>
<evidence type="ECO:0000313" key="2">
    <source>
        <dbReference type="EMBL" id="WUR37531.1"/>
    </source>
</evidence>